<protein>
    <recommendedName>
        <fullName evidence="3">Integrase catalytic domain-containing protein</fullName>
    </recommendedName>
</protein>
<evidence type="ECO:0000313" key="1">
    <source>
        <dbReference type="EMBL" id="MBW0542375.1"/>
    </source>
</evidence>
<evidence type="ECO:0008006" key="3">
    <source>
        <dbReference type="Google" id="ProtNLM"/>
    </source>
</evidence>
<organism evidence="1 2">
    <name type="scientific">Austropuccinia psidii MF-1</name>
    <dbReference type="NCBI Taxonomy" id="1389203"/>
    <lineage>
        <taxon>Eukaryota</taxon>
        <taxon>Fungi</taxon>
        <taxon>Dikarya</taxon>
        <taxon>Basidiomycota</taxon>
        <taxon>Pucciniomycotina</taxon>
        <taxon>Pucciniomycetes</taxon>
        <taxon>Pucciniales</taxon>
        <taxon>Sphaerophragmiaceae</taxon>
        <taxon>Austropuccinia</taxon>
    </lineage>
</organism>
<dbReference type="GO" id="GO:0003676">
    <property type="term" value="F:nucleic acid binding"/>
    <property type="evidence" value="ECO:0007669"/>
    <property type="project" value="InterPro"/>
</dbReference>
<dbReference type="InterPro" id="IPR036397">
    <property type="entry name" value="RNaseH_sf"/>
</dbReference>
<dbReference type="EMBL" id="AVOT02047094">
    <property type="protein sequence ID" value="MBW0542375.1"/>
    <property type="molecule type" value="Genomic_DNA"/>
</dbReference>
<sequence>MCAWWPSLRKYDIGYFHSYDRSQKANRATSKRFGLMIHIQEPSSPWDGVHMDWVTALPPGGEKSYNSWLVIVDRYIKTPIFLPFHKDETTMDTAHQFGIDLYLILVS</sequence>
<gene>
    <name evidence="1" type="ORF">O181_082090</name>
</gene>
<dbReference type="Gene3D" id="3.30.420.10">
    <property type="entry name" value="Ribonuclease H-like superfamily/Ribonuclease H"/>
    <property type="match status" value="1"/>
</dbReference>
<proteinExistence type="predicted"/>
<comment type="caution">
    <text evidence="1">The sequence shown here is derived from an EMBL/GenBank/DDBJ whole genome shotgun (WGS) entry which is preliminary data.</text>
</comment>
<evidence type="ECO:0000313" key="2">
    <source>
        <dbReference type="Proteomes" id="UP000765509"/>
    </source>
</evidence>
<keyword evidence="2" id="KW-1185">Reference proteome</keyword>
<accession>A0A9Q3FR73</accession>
<dbReference type="AlphaFoldDB" id="A0A9Q3FR73"/>
<dbReference type="OrthoDB" id="2273864at2759"/>
<reference evidence="1" key="1">
    <citation type="submission" date="2021-03" db="EMBL/GenBank/DDBJ databases">
        <title>Draft genome sequence of rust myrtle Austropuccinia psidii MF-1, a brazilian biotype.</title>
        <authorList>
            <person name="Quecine M.C."/>
            <person name="Pachon D.M.R."/>
            <person name="Bonatelli M.L."/>
            <person name="Correr F.H."/>
            <person name="Franceschini L.M."/>
            <person name="Leite T.F."/>
            <person name="Margarido G.R.A."/>
            <person name="Almeida C.A."/>
            <person name="Ferrarezi J.A."/>
            <person name="Labate C.A."/>
        </authorList>
    </citation>
    <scope>NUCLEOTIDE SEQUENCE</scope>
    <source>
        <strain evidence="1">MF-1</strain>
    </source>
</reference>
<name>A0A9Q3FR73_9BASI</name>
<dbReference type="Proteomes" id="UP000765509">
    <property type="component" value="Unassembled WGS sequence"/>
</dbReference>